<dbReference type="EMBL" id="BMHK01000012">
    <property type="protein sequence ID" value="GGC02527.1"/>
    <property type="molecule type" value="Genomic_DNA"/>
</dbReference>
<keyword evidence="2" id="KW-0378">Hydrolase</keyword>
<dbReference type="GO" id="GO:0000272">
    <property type="term" value="P:polysaccharide catabolic process"/>
    <property type="evidence" value="ECO:0007669"/>
    <property type="project" value="UniProtKB-KW"/>
</dbReference>
<evidence type="ECO:0000256" key="4">
    <source>
        <dbReference type="ARBA" id="ARBA00023295"/>
    </source>
</evidence>
<evidence type="ECO:0000256" key="5">
    <source>
        <dbReference type="ARBA" id="ARBA00023326"/>
    </source>
</evidence>
<dbReference type="PANTHER" id="PTHR43739:SF2">
    <property type="entry name" value="OLIGOXYLOGLUCAN-REDUCING END-SPECIFIC XYLOGLUCANASE-RELATED"/>
    <property type="match status" value="1"/>
</dbReference>
<evidence type="ECO:0000256" key="3">
    <source>
        <dbReference type="ARBA" id="ARBA00023277"/>
    </source>
</evidence>
<comment type="caution">
    <text evidence="7">The sequence shown here is derived from an EMBL/GenBank/DDBJ whole genome shotgun (WGS) entry which is preliminary data.</text>
</comment>
<dbReference type="PANTHER" id="PTHR43739">
    <property type="entry name" value="XYLOGLUCANASE (EUROFUNG)"/>
    <property type="match status" value="1"/>
</dbReference>
<dbReference type="GO" id="GO:0010411">
    <property type="term" value="P:xyloglucan metabolic process"/>
    <property type="evidence" value="ECO:0007669"/>
    <property type="project" value="TreeGrafter"/>
</dbReference>
<keyword evidence="3" id="KW-0119">Carbohydrate metabolism</keyword>
<protein>
    <submittedName>
        <fullName evidence="7">Carbohydrate-binding protein</fullName>
    </submittedName>
</protein>
<dbReference type="Proteomes" id="UP000608154">
    <property type="component" value="Unassembled WGS sequence"/>
</dbReference>
<dbReference type="Gene3D" id="2.130.10.10">
    <property type="entry name" value="YVTN repeat-like/Quinoprotein amine dehydrogenase"/>
    <property type="match status" value="2"/>
</dbReference>
<gene>
    <name evidence="7" type="ORF">GCM10011494_21380</name>
</gene>
<evidence type="ECO:0000313" key="8">
    <source>
        <dbReference type="Proteomes" id="UP000608154"/>
    </source>
</evidence>
<evidence type="ECO:0000256" key="2">
    <source>
        <dbReference type="ARBA" id="ARBA00022801"/>
    </source>
</evidence>
<reference evidence="7" key="1">
    <citation type="journal article" date="2014" name="Int. J. Syst. Evol. Microbiol.">
        <title>Complete genome sequence of Corynebacterium casei LMG S-19264T (=DSM 44701T), isolated from a smear-ripened cheese.</title>
        <authorList>
            <consortium name="US DOE Joint Genome Institute (JGI-PGF)"/>
            <person name="Walter F."/>
            <person name="Albersmeier A."/>
            <person name="Kalinowski J."/>
            <person name="Ruckert C."/>
        </authorList>
    </citation>
    <scope>NUCLEOTIDE SEQUENCE</scope>
    <source>
        <strain evidence="7">CGMCC 1.15095</strain>
    </source>
</reference>
<dbReference type="GO" id="GO:0016798">
    <property type="term" value="F:hydrolase activity, acting on glycosyl bonds"/>
    <property type="evidence" value="ECO:0007669"/>
    <property type="project" value="UniProtKB-KW"/>
</dbReference>
<organism evidence="7 8">
    <name type="scientific">Novosphingobium endophyticum</name>
    <dbReference type="NCBI Taxonomy" id="1955250"/>
    <lineage>
        <taxon>Bacteria</taxon>
        <taxon>Pseudomonadati</taxon>
        <taxon>Pseudomonadota</taxon>
        <taxon>Alphaproteobacteria</taxon>
        <taxon>Sphingomonadales</taxon>
        <taxon>Sphingomonadaceae</taxon>
        <taxon>Novosphingobium</taxon>
    </lineage>
</organism>
<dbReference type="AlphaFoldDB" id="A0A916TV75"/>
<proteinExistence type="inferred from homology"/>
<keyword evidence="1" id="KW-0732">Signal</keyword>
<dbReference type="CDD" id="cd15482">
    <property type="entry name" value="Sialidase_non-viral"/>
    <property type="match status" value="1"/>
</dbReference>
<dbReference type="RefSeq" id="WP_229736317.1">
    <property type="nucleotide sequence ID" value="NZ_BMHK01000012.1"/>
</dbReference>
<sequence>MFALGLASPVSQAALAQAAGQASGYVWHNAVIGGGGYVPGIVMSQAERGLAYVRTDIGGAYRWDVRAGRWIPLQDGNAVSSYMGVESIAADPHDPDVVYLATGISSDQPAAIWRSADRGAHWRVVPVPFAMGGNEPGRGLGERLAIDPNRTSTLFFGSRHDGLWRSDDSGANWRKVSRFPVQGLGRPGRGETHGGIAFVLPDPASGSPGKGARRIWAGLADPGATHLFLSEDGGETWRGVAGAPSGLLAVRGAIDAAGTLYVAYADAIGPNGISAGALWRLDNRAAGRDITPQGLGSGGVMGLSVVPDRSGTVAVGTIDRWRPGDTVWFSRDGGAHWDDLDKHSRRDVSATPFLAVPGNEADFGHWISALAFDPFDPGVLTYATGATIYRTDTLASSGTISWRPWTQGIEETVVISLASPTAGVPVITGLGDISGFVHAELDRSPQPTFFNPALANTNTLDFAGQRPEVLVRSGSRLLHGENATIGLSVDGGRTWRPLRVPAIRTPDQAVGRRYDLEGEAAAVVGADGETVIACIPVPLIARDGGKTWAQAQGLDLGARPVADKVDPERFYSVDFEGNRILASRDGARTFAPVAGKGLPDGLGGGSIWWREQPYKLVASSVAAGHLWFQVGETLYHSTDGGESWAPSGGGLKVELFGLGRPAPGRDVAAVYATGELDGVRAIWRSLDGGRNWTRINSDDQQWGLRFRVISGDPKRFGRVYLGTDGRGLLYGDPVMAGQ</sequence>
<name>A0A916TV75_9SPHN</name>
<keyword evidence="4" id="KW-0326">Glycosidase</keyword>
<accession>A0A916TV75</accession>
<dbReference type="InterPro" id="IPR052025">
    <property type="entry name" value="Xyloglucanase_GH74"/>
</dbReference>
<evidence type="ECO:0000256" key="1">
    <source>
        <dbReference type="ARBA" id="ARBA00022729"/>
    </source>
</evidence>
<keyword evidence="5" id="KW-0624">Polysaccharide degradation</keyword>
<reference evidence="7" key="2">
    <citation type="submission" date="2020-09" db="EMBL/GenBank/DDBJ databases">
        <authorList>
            <person name="Sun Q."/>
            <person name="Zhou Y."/>
        </authorList>
    </citation>
    <scope>NUCLEOTIDE SEQUENCE</scope>
    <source>
        <strain evidence="7">CGMCC 1.15095</strain>
    </source>
</reference>
<dbReference type="InterPro" id="IPR015943">
    <property type="entry name" value="WD40/YVTN_repeat-like_dom_sf"/>
</dbReference>
<comment type="similarity">
    <text evidence="6">Belongs to the glycosyl hydrolase 74 family.</text>
</comment>
<evidence type="ECO:0000256" key="6">
    <source>
        <dbReference type="ARBA" id="ARBA00037986"/>
    </source>
</evidence>
<dbReference type="SUPFAM" id="SSF110296">
    <property type="entry name" value="Oligoxyloglucan reducing end-specific cellobiohydrolase"/>
    <property type="match status" value="2"/>
</dbReference>
<keyword evidence="8" id="KW-1185">Reference proteome</keyword>
<evidence type="ECO:0000313" key="7">
    <source>
        <dbReference type="EMBL" id="GGC02527.1"/>
    </source>
</evidence>